<feature type="domain" description="Acyclic terpene utilisation N-terminal" evidence="1">
    <location>
        <begin position="8"/>
        <end position="448"/>
    </location>
</feature>
<dbReference type="PANTHER" id="PTHR47708">
    <property type="match status" value="1"/>
</dbReference>
<organism evidence="3 4">
    <name type="scientific">Pseudorhodoferax aquiterrae</name>
    <dbReference type="NCBI Taxonomy" id="747304"/>
    <lineage>
        <taxon>Bacteria</taxon>
        <taxon>Pseudomonadati</taxon>
        <taxon>Pseudomonadota</taxon>
        <taxon>Betaproteobacteria</taxon>
        <taxon>Burkholderiales</taxon>
        <taxon>Comamonadaceae</taxon>
    </lineage>
</organism>
<name>A0ABQ3G3F7_9BURK</name>
<dbReference type="InterPro" id="IPR010839">
    <property type="entry name" value="AtuA_N"/>
</dbReference>
<accession>A0ABQ3G3F7</accession>
<proteinExistence type="predicted"/>
<dbReference type="RefSeq" id="WP_189687807.1">
    <property type="nucleotide sequence ID" value="NZ_BMYK01000008.1"/>
</dbReference>
<dbReference type="Pfam" id="PF23544">
    <property type="entry name" value="AtuA_ferredoxin"/>
    <property type="match status" value="1"/>
</dbReference>
<gene>
    <name evidence="3" type="primary">atuA</name>
    <name evidence="3" type="ORF">GCM10007320_30560</name>
</gene>
<evidence type="ECO:0000313" key="3">
    <source>
        <dbReference type="EMBL" id="GHC85493.1"/>
    </source>
</evidence>
<keyword evidence="4" id="KW-1185">Reference proteome</keyword>
<dbReference type="PANTHER" id="PTHR47708:SF2">
    <property type="entry name" value="SI:CH73-132F6.5"/>
    <property type="match status" value="1"/>
</dbReference>
<reference evidence="4" key="1">
    <citation type="journal article" date="2019" name="Int. J. Syst. Evol. Microbiol.">
        <title>The Global Catalogue of Microorganisms (GCM) 10K type strain sequencing project: providing services to taxonomists for standard genome sequencing and annotation.</title>
        <authorList>
            <consortium name="The Broad Institute Genomics Platform"/>
            <consortium name="The Broad Institute Genome Sequencing Center for Infectious Disease"/>
            <person name="Wu L."/>
            <person name="Ma J."/>
        </authorList>
    </citation>
    <scope>NUCLEOTIDE SEQUENCE [LARGE SCALE GENOMIC DNA]</scope>
    <source>
        <strain evidence="4">KCTC 23314</strain>
    </source>
</reference>
<feature type="domain" description="AtuA-like ferredoxin-fold" evidence="2">
    <location>
        <begin position="489"/>
        <end position="586"/>
    </location>
</feature>
<dbReference type="Pfam" id="PF07287">
    <property type="entry name" value="AtuA"/>
    <property type="match status" value="1"/>
</dbReference>
<dbReference type="EMBL" id="BMYK01000008">
    <property type="protein sequence ID" value="GHC85493.1"/>
    <property type="molecule type" value="Genomic_DNA"/>
</dbReference>
<comment type="caution">
    <text evidence="3">The sequence shown here is derived from an EMBL/GenBank/DDBJ whole genome shotgun (WGS) entry which is preliminary data.</text>
</comment>
<dbReference type="InterPro" id="IPR056362">
    <property type="entry name" value="AtuA-like_ferredoxin_dom"/>
</dbReference>
<protein>
    <recommendedName>
        <fullName evidence="5">Terpene utilization protein AtuA</fullName>
    </recommendedName>
</protein>
<evidence type="ECO:0000313" key="4">
    <source>
        <dbReference type="Proteomes" id="UP000626210"/>
    </source>
</evidence>
<evidence type="ECO:0008006" key="5">
    <source>
        <dbReference type="Google" id="ProtNLM"/>
    </source>
</evidence>
<dbReference type="Proteomes" id="UP000626210">
    <property type="component" value="Unassembled WGS sequence"/>
</dbReference>
<evidence type="ECO:0000259" key="1">
    <source>
        <dbReference type="Pfam" id="PF07287"/>
    </source>
</evidence>
<sequence length="599" mass="63621">MTIAAKTVRIGGASGFWGDSMVAAPQLVRGGRLDYLVFDYLAETTMAILAAARARKPELGYATDFVDIAMKSVLAEVKRQRIRVVSNAGGIHPQACAAALQALAASQGIALRIAVVEGDDVSAQMPALRAAGTRDMFTGEALPEKVLSANAYLGAKPIAAALAAGADVVITGRCVDSAVTLGALMHAFGWADDDYDRLASGSLAGHIIECGCQATGGLHTDWEDVPDWAHMGYPVVECSADGSFVVTKPAGTGGSMLRANVAEQLLYEIGDPGDYQLPDVRCDFRFVEITQLDAERVQVGPARGRAPTPHYKVSATQLDGFRCASSMVFIGIDAAKKARRTGEAIFERTGEILKAQGQPPYTSTYLEVLGAETLYGPHARTAAAREVMLRVVANHPDKNALALFAREIAPAGTSWAPGTTSPGGGRPAVSPLVKPFAFLLDKGAVPVALWLDGQRQTVEVRAGTDQDATVAAPQPPAWQEPDEPSEELRLIDLAWARSGDKGDISNIGIVARRPEWLPLLWDRLTPDVVAAYFAHLVHGRIERFYLPGIAAMNLLLHAALDGGGPSSMRMDPLGKGMAQMLLDIRIPVPASVARAARRH</sequence>
<evidence type="ECO:0000259" key="2">
    <source>
        <dbReference type="Pfam" id="PF23544"/>
    </source>
</evidence>